<dbReference type="PANTHER" id="PTHR36336">
    <property type="entry name" value="OS09G0560400 PROTEIN"/>
    <property type="match status" value="1"/>
</dbReference>
<comment type="caution">
    <text evidence="2">The sequence shown here is derived from an EMBL/GenBank/DDBJ whole genome shotgun (WGS) entry which is preliminary data.</text>
</comment>
<dbReference type="OrthoDB" id="2019675at2759"/>
<feature type="chain" id="PRO_5036466549" evidence="1">
    <location>
        <begin position="26"/>
        <end position="229"/>
    </location>
</feature>
<organism evidence="2 3">
    <name type="scientific">Populus tomentosa</name>
    <name type="common">Chinese white poplar</name>
    <dbReference type="NCBI Taxonomy" id="118781"/>
    <lineage>
        <taxon>Eukaryota</taxon>
        <taxon>Viridiplantae</taxon>
        <taxon>Streptophyta</taxon>
        <taxon>Embryophyta</taxon>
        <taxon>Tracheophyta</taxon>
        <taxon>Spermatophyta</taxon>
        <taxon>Magnoliopsida</taxon>
        <taxon>eudicotyledons</taxon>
        <taxon>Gunneridae</taxon>
        <taxon>Pentapetalae</taxon>
        <taxon>rosids</taxon>
        <taxon>fabids</taxon>
        <taxon>Malpighiales</taxon>
        <taxon>Salicaceae</taxon>
        <taxon>Saliceae</taxon>
        <taxon>Populus</taxon>
    </lineage>
</organism>
<dbReference type="AlphaFoldDB" id="A0A8X8CKM2"/>
<name>A0A8X8CKM2_POPTO</name>
<reference evidence="2" key="1">
    <citation type="journal article" date="2020" name="bioRxiv">
        <title>Hybrid origin of Populus tomentosa Carr. identified through genome sequencing and phylogenomic analysis.</title>
        <authorList>
            <person name="An X."/>
            <person name="Gao K."/>
            <person name="Chen Z."/>
            <person name="Li J."/>
            <person name="Yang X."/>
            <person name="Yang X."/>
            <person name="Zhou J."/>
            <person name="Guo T."/>
            <person name="Zhao T."/>
            <person name="Huang S."/>
            <person name="Miao D."/>
            <person name="Khan W.U."/>
            <person name="Rao P."/>
            <person name="Ye M."/>
            <person name="Lei B."/>
            <person name="Liao W."/>
            <person name="Wang J."/>
            <person name="Ji L."/>
            <person name="Li Y."/>
            <person name="Guo B."/>
            <person name="Mustafa N.S."/>
            <person name="Li S."/>
            <person name="Yun Q."/>
            <person name="Keller S.R."/>
            <person name="Mao J."/>
            <person name="Zhang R."/>
            <person name="Strauss S.H."/>
        </authorList>
    </citation>
    <scope>NUCLEOTIDE SEQUENCE</scope>
    <source>
        <strain evidence="2">GM15</strain>
        <tissue evidence="2">Leaf</tissue>
    </source>
</reference>
<dbReference type="PANTHER" id="PTHR36336:SF1">
    <property type="entry name" value="OS09G0560400 PROTEIN"/>
    <property type="match status" value="1"/>
</dbReference>
<evidence type="ECO:0000313" key="2">
    <source>
        <dbReference type="EMBL" id="KAG6766416.1"/>
    </source>
</evidence>
<protein>
    <submittedName>
        <fullName evidence="2">Uncharacterized protein</fullName>
    </submittedName>
</protein>
<evidence type="ECO:0000313" key="3">
    <source>
        <dbReference type="Proteomes" id="UP000886885"/>
    </source>
</evidence>
<keyword evidence="3" id="KW-1185">Reference proteome</keyword>
<accession>A0A8X8CKM2</accession>
<gene>
    <name evidence="2" type="ORF">POTOM_030498</name>
</gene>
<feature type="signal peptide" evidence="1">
    <location>
        <begin position="1"/>
        <end position="25"/>
    </location>
</feature>
<proteinExistence type="predicted"/>
<sequence length="229" mass="25273">MACWKSAWILVVAAVIFALLSSIHATENGGGVGRRTLLSFKETPHGSNFTFDCSPSGPCVPCAYSEKSDENYRCSETGYRIPFKCIEIKHGTEKENGKQHSQNGRSAVEISDNVNPHVSLQDAASNEGRILLDGSSSAKDGVQTYITYRSCISANAEKLSVLGFEPSFSWSESLSTGDNFVFVTRKWFSRVLPKKADLYPGVWSWTREYPDELQISSLKFSSTEVFSLA</sequence>
<dbReference type="EMBL" id="JAAWWB010000015">
    <property type="protein sequence ID" value="KAG6766416.1"/>
    <property type="molecule type" value="Genomic_DNA"/>
</dbReference>
<keyword evidence="1" id="KW-0732">Signal</keyword>
<dbReference type="Proteomes" id="UP000886885">
    <property type="component" value="Chromosome 8A"/>
</dbReference>
<evidence type="ECO:0000256" key="1">
    <source>
        <dbReference type="SAM" id="SignalP"/>
    </source>
</evidence>